<proteinExistence type="predicted"/>
<feature type="domain" description="C2H2-type" evidence="1">
    <location>
        <begin position="29"/>
        <end position="52"/>
    </location>
</feature>
<reference evidence="2" key="2">
    <citation type="submission" date="2020-11" db="EMBL/GenBank/DDBJ databases">
        <authorList>
            <person name="McCartney M.A."/>
            <person name="Auch B."/>
            <person name="Kono T."/>
            <person name="Mallez S."/>
            <person name="Becker A."/>
            <person name="Gohl D.M."/>
            <person name="Silverstein K.A.T."/>
            <person name="Koren S."/>
            <person name="Bechman K.B."/>
            <person name="Herman A."/>
            <person name="Abrahante J.E."/>
            <person name="Garbe J."/>
        </authorList>
    </citation>
    <scope>NUCLEOTIDE SEQUENCE</scope>
    <source>
        <strain evidence="2">Duluth1</strain>
        <tissue evidence="2">Whole animal</tissue>
    </source>
</reference>
<comment type="caution">
    <text evidence="2">The sequence shown here is derived from an EMBL/GenBank/DDBJ whole genome shotgun (WGS) entry which is preliminary data.</text>
</comment>
<dbReference type="Proteomes" id="UP000828390">
    <property type="component" value="Unassembled WGS sequence"/>
</dbReference>
<protein>
    <recommendedName>
        <fullName evidence="1">C2H2-type domain-containing protein</fullName>
    </recommendedName>
</protein>
<name>A0A9D4KKH2_DREPO</name>
<dbReference type="PROSITE" id="PS00028">
    <property type="entry name" value="ZINC_FINGER_C2H2_1"/>
    <property type="match status" value="1"/>
</dbReference>
<evidence type="ECO:0000313" key="3">
    <source>
        <dbReference type="Proteomes" id="UP000828390"/>
    </source>
</evidence>
<sequence length="59" mass="6841">MILKAYALCPVFPERDSNVIELYPCTLQCHIAGCKAEFRKHRLLKEHKLEVHSQGAKYL</sequence>
<evidence type="ECO:0000259" key="1">
    <source>
        <dbReference type="PROSITE" id="PS00028"/>
    </source>
</evidence>
<dbReference type="InterPro" id="IPR013087">
    <property type="entry name" value="Znf_C2H2_type"/>
</dbReference>
<gene>
    <name evidence="2" type="ORF">DPMN_114602</name>
</gene>
<evidence type="ECO:0000313" key="2">
    <source>
        <dbReference type="EMBL" id="KAH3841144.1"/>
    </source>
</evidence>
<accession>A0A9D4KKH2</accession>
<keyword evidence="3" id="KW-1185">Reference proteome</keyword>
<dbReference type="EMBL" id="JAIWYP010000004">
    <property type="protein sequence ID" value="KAH3841144.1"/>
    <property type="molecule type" value="Genomic_DNA"/>
</dbReference>
<dbReference type="AlphaFoldDB" id="A0A9D4KKH2"/>
<reference evidence="2" key="1">
    <citation type="journal article" date="2019" name="bioRxiv">
        <title>The Genome of the Zebra Mussel, Dreissena polymorpha: A Resource for Invasive Species Research.</title>
        <authorList>
            <person name="McCartney M.A."/>
            <person name="Auch B."/>
            <person name="Kono T."/>
            <person name="Mallez S."/>
            <person name="Zhang Y."/>
            <person name="Obille A."/>
            <person name="Becker A."/>
            <person name="Abrahante J.E."/>
            <person name="Garbe J."/>
            <person name="Badalamenti J.P."/>
            <person name="Herman A."/>
            <person name="Mangelson H."/>
            <person name="Liachko I."/>
            <person name="Sullivan S."/>
            <person name="Sone E.D."/>
            <person name="Koren S."/>
            <person name="Silverstein K.A.T."/>
            <person name="Beckman K.B."/>
            <person name="Gohl D.M."/>
        </authorList>
    </citation>
    <scope>NUCLEOTIDE SEQUENCE</scope>
    <source>
        <strain evidence="2">Duluth1</strain>
        <tissue evidence="2">Whole animal</tissue>
    </source>
</reference>
<organism evidence="2 3">
    <name type="scientific">Dreissena polymorpha</name>
    <name type="common">Zebra mussel</name>
    <name type="synonym">Mytilus polymorpha</name>
    <dbReference type="NCBI Taxonomy" id="45954"/>
    <lineage>
        <taxon>Eukaryota</taxon>
        <taxon>Metazoa</taxon>
        <taxon>Spiralia</taxon>
        <taxon>Lophotrochozoa</taxon>
        <taxon>Mollusca</taxon>
        <taxon>Bivalvia</taxon>
        <taxon>Autobranchia</taxon>
        <taxon>Heteroconchia</taxon>
        <taxon>Euheterodonta</taxon>
        <taxon>Imparidentia</taxon>
        <taxon>Neoheterodontei</taxon>
        <taxon>Myida</taxon>
        <taxon>Dreissenoidea</taxon>
        <taxon>Dreissenidae</taxon>
        <taxon>Dreissena</taxon>
    </lineage>
</organism>